<dbReference type="CDD" id="cd00853">
    <property type="entry name" value="NifX"/>
    <property type="match status" value="1"/>
</dbReference>
<dbReference type="InterPro" id="IPR051840">
    <property type="entry name" value="NifX/NifY_domain"/>
</dbReference>
<keyword evidence="2" id="KW-0535">Nitrogen fixation</keyword>
<dbReference type="InterPro" id="IPR036105">
    <property type="entry name" value="DiNase_FeMo-co_biosyn_sf"/>
</dbReference>
<feature type="region of interest" description="Disordered" evidence="3">
    <location>
        <begin position="129"/>
        <end position="148"/>
    </location>
</feature>
<dbReference type="EMBL" id="CAADFE010000010">
    <property type="protein sequence ID" value="VFJ66767.1"/>
    <property type="molecule type" value="Genomic_DNA"/>
</dbReference>
<evidence type="ECO:0000256" key="3">
    <source>
        <dbReference type="SAM" id="MobiDB-lite"/>
    </source>
</evidence>
<dbReference type="AlphaFoldDB" id="A0A450THU3"/>
<dbReference type="SUPFAM" id="SSF53146">
    <property type="entry name" value="Nitrogenase accessory factor-like"/>
    <property type="match status" value="1"/>
</dbReference>
<dbReference type="Pfam" id="PF02579">
    <property type="entry name" value="Nitro_FeMo-Co"/>
    <property type="match status" value="1"/>
</dbReference>
<dbReference type="PANTHER" id="PTHR33937:SF1">
    <property type="entry name" value="IRON-MOLIBDENUM COFACTOR PROCESSING PROTEIN"/>
    <property type="match status" value="1"/>
</dbReference>
<dbReference type="InterPro" id="IPR003731">
    <property type="entry name" value="Di-Nase_FeMo-co_biosynth"/>
</dbReference>
<feature type="compositionally biased region" description="Basic and acidic residues" evidence="3">
    <location>
        <begin position="129"/>
        <end position="139"/>
    </location>
</feature>
<name>A0A450THU3_9GAMM</name>
<sequence>MTTKIKVAFATSDGQHVNQHFGAAGMFAIYLVDAGGSRPVETIRFREQKMDGDEDKLAAKITALDGCAAVHVQAIGPSAINRLGVEGIQAITVAPGAKIASLLDSLIRALDRGPEGWLAGAIARGERRADKGRFDKMAEEGWEEGEEE</sequence>
<evidence type="ECO:0000256" key="2">
    <source>
        <dbReference type="ARBA" id="ARBA00023231"/>
    </source>
</evidence>
<protein>
    <submittedName>
        <fullName evidence="5">Nitrogen fixation protein NifX</fullName>
    </submittedName>
</protein>
<dbReference type="InterPro" id="IPR034169">
    <property type="entry name" value="NifX-like"/>
</dbReference>
<accession>A0A450THU3</accession>
<gene>
    <name evidence="5" type="ORF">BECKFW1821C_GA0114237_101066</name>
</gene>
<evidence type="ECO:0000256" key="1">
    <source>
        <dbReference type="ARBA" id="ARBA00010285"/>
    </source>
</evidence>
<feature type="domain" description="Dinitrogenase iron-molybdenum cofactor biosynthesis" evidence="4">
    <location>
        <begin position="13"/>
        <end position="106"/>
    </location>
</feature>
<dbReference type="PANTHER" id="PTHR33937">
    <property type="entry name" value="IRON-MOLYBDENUM PROTEIN-RELATED-RELATED"/>
    <property type="match status" value="1"/>
</dbReference>
<comment type="similarity">
    <text evidence="1">Belongs to the NifX/NifY family.</text>
</comment>
<reference evidence="5" key="1">
    <citation type="submission" date="2019-02" db="EMBL/GenBank/DDBJ databases">
        <authorList>
            <person name="Gruber-Vodicka R. H."/>
            <person name="Seah K. B. B."/>
        </authorList>
    </citation>
    <scope>NUCLEOTIDE SEQUENCE</scope>
    <source>
        <strain evidence="5">BECK_BZ131</strain>
    </source>
</reference>
<proteinExistence type="inferred from homology"/>
<evidence type="ECO:0000313" key="5">
    <source>
        <dbReference type="EMBL" id="VFJ66767.1"/>
    </source>
</evidence>
<dbReference type="Gene3D" id="3.30.420.130">
    <property type="entry name" value="Dinitrogenase iron-molybdenum cofactor biosynthesis domain"/>
    <property type="match status" value="1"/>
</dbReference>
<evidence type="ECO:0000259" key="4">
    <source>
        <dbReference type="Pfam" id="PF02579"/>
    </source>
</evidence>
<organism evidence="5">
    <name type="scientific">Candidatus Kentrum sp. FW</name>
    <dbReference type="NCBI Taxonomy" id="2126338"/>
    <lineage>
        <taxon>Bacteria</taxon>
        <taxon>Pseudomonadati</taxon>
        <taxon>Pseudomonadota</taxon>
        <taxon>Gammaproteobacteria</taxon>
        <taxon>Candidatus Kentrum</taxon>
    </lineage>
</organism>